<dbReference type="InterPro" id="IPR048254">
    <property type="entry name" value="CDP_ALCOHOL_P_TRANSF_CS"/>
</dbReference>
<dbReference type="NCBIfam" id="TIGR00560">
    <property type="entry name" value="pgsA"/>
    <property type="match status" value="1"/>
</dbReference>
<evidence type="ECO:0000256" key="11">
    <source>
        <dbReference type="ARBA" id="ARBA00023098"/>
    </source>
</evidence>
<evidence type="ECO:0000256" key="3">
    <source>
        <dbReference type="ARBA" id="ARBA00005189"/>
    </source>
</evidence>
<comment type="catalytic activity">
    <reaction evidence="15">
        <text>a CDP-1,2-diacyl-sn-glycerol + sn-glycerol 3-phosphate = a 1,2-diacyl-sn-glycero-3-phospho-(1'-sn-glycero-3'-phosphate) + CMP + H(+)</text>
        <dbReference type="Rhea" id="RHEA:12593"/>
        <dbReference type="ChEBI" id="CHEBI:15378"/>
        <dbReference type="ChEBI" id="CHEBI:57597"/>
        <dbReference type="ChEBI" id="CHEBI:58332"/>
        <dbReference type="ChEBI" id="CHEBI:60110"/>
        <dbReference type="ChEBI" id="CHEBI:60377"/>
        <dbReference type="EC" id="2.7.8.5"/>
    </reaction>
</comment>
<feature type="transmembrane region" description="Helical" evidence="19">
    <location>
        <begin position="30"/>
        <end position="47"/>
    </location>
</feature>
<dbReference type="PANTHER" id="PTHR14269">
    <property type="entry name" value="CDP-DIACYLGLYCEROL--GLYCEROL-3-PHOSPHATE 3-PHOSPHATIDYLTRANSFERASE-RELATED"/>
    <property type="match status" value="1"/>
</dbReference>
<comment type="caution">
    <text evidence="20">The sequence shown here is derived from an EMBL/GenBank/DDBJ whole genome shotgun (WGS) entry which is preliminary data.</text>
</comment>
<comment type="pathway">
    <text evidence="3">Lipid metabolism.</text>
</comment>
<dbReference type="OrthoDB" id="9796672at2"/>
<dbReference type="EC" id="2.7.8.5" evidence="5 16"/>
<evidence type="ECO:0000256" key="4">
    <source>
        <dbReference type="ARBA" id="ARBA00010441"/>
    </source>
</evidence>
<comment type="similarity">
    <text evidence="4 17">Belongs to the CDP-alcohol phosphatidyltransferase class-I family.</text>
</comment>
<dbReference type="InterPro" id="IPR000462">
    <property type="entry name" value="CDP-OH_P_trans"/>
</dbReference>
<evidence type="ECO:0000256" key="16">
    <source>
        <dbReference type="NCBIfam" id="TIGR00560"/>
    </source>
</evidence>
<dbReference type="InterPro" id="IPR004570">
    <property type="entry name" value="Phosphatidylglycerol_P_synth"/>
</dbReference>
<keyword evidence="14" id="KW-1208">Phospholipid metabolism</keyword>
<evidence type="ECO:0000256" key="7">
    <source>
        <dbReference type="ARBA" id="ARBA00022516"/>
    </source>
</evidence>
<keyword evidence="8 17" id="KW-0808">Transferase</keyword>
<organism evidence="20 21">
    <name type="scientific">Vineibacter terrae</name>
    <dbReference type="NCBI Taxonomy" id="2586908"/>
    <lineage>
        <taxon>Bacteria</taxon>
        <taxon>Pseudomonadati</taxon>
        <taxon>Pseudomonadota</taxon>
        <taxon>Alphaproteobacteria</taxon>
        <taxon>Hyphomicrobiales</taxon>
        <taxon>Vineibacter</taxon>
    </lineage>
</organism>
<feature type="region of interest" description="Disordered" evidence="18">
    <location>
        <begin position="185"/>
        <end position="205"/>
    </location>
</feature>
<evidence type="ECO:0000256" key="5">
    <source>
        <dbReference type="ARBA" id="ARBA00013170"/>
    </source>
</evidence>
<proteinExistence type="inferred from homology"/>
<evidence type="ECO:0000256" key="9">
    <source>
        <dbReference type="ARBA" id="ARBA00022692"/>
    </source>
</evidence>
<evidence type="ECO:0000313" key="21">
    <source>
        <dbReference type="Proteomes" id="UP000321638"/>
    </source>
</evidence>
<dbReference type="AlphaFoldDB" id="A0A5C8P773"/>
<evidence type="ECO:0000256" key="2">
    <source>
        <dbReference type="ARBA" id="ARBA00005042"/>
    </source>
</evidence>
<evidence type="ECO:0000256" key="19">
    <source>
        <dbReference type="SAM" id="Phobius"/>
    </source>
</evidence>
<feature type="transmembrane region" description="Helical" evidence="19">
    <location>
        <begin position="68"/>
        <end position="87"/>
    </location>
</feature>
<dbReference type="EMBL" id="VDUZ01000091">
    <property type="protein sequence ID" value="TXL69263.1"/>
    <property type="molecule type" value="Genomic_DNA"/>
</dbReference>
<accession>A0A5C8P773</accession>
<reference evidence="20 21" key="1">
    <citation type="submission" date="2019-06" db="EMBL/GenBank/DDBJ databases">
        <title>New taxonomy in bacterial strain CC-CFT640, isolated from vineyard.</title>
        <authorList>
            <person name="Lin S.-Y."/>
            <person name="Tsai C.-F."/>
            <person name="Young C.-C."/>
        </authorList>
    </citation>
    <scope>NUCLEOTIDE SEQUENCE [LARGE SCALE GENOMIC DNA]</scope>
    <source>
        <strain evidence="20 21">CC-CFT640</strain>
    </source>
</reference>
<feature type="transmembrane region" description="Helical" evidence="19">
    <location>
        <begin position="148"/>
        <end position="169"/>
    </location>
</feature>
<dbReference type="GO" id="GO:0046474">
    <property type="term" value="P:glycerophospholipid biosynthetic process"/>
    <property type="evidence" value="ECO:0007669"/>
    <property type="project" value="TreeGrafter"/>
</dbReference>
<dbReference type="PROSITE" id="PS00379">
    <property type="entry name" value="CDP_ALCOHOL_P_TRANSF"/>
    <property type="match status" value="1"/>
</dbReference>
<feature type="compositionally biased region" description="Basic and acidic residues" evidence="18">
    <location>
        <begin position="192"/>
        <end position="205"/>
    </location>
</feature>
<evidence type="ECO:0000313" key="20">
    <source>
        <dbReference type="EMBL" id="TXL69263.1"/>
    </source>
</evidence>
<evidence type="ECO:0000256" key="8">
    <source>
        <dbReference type="ARBA" id="ARBA00022679"/>
    </source>
</evidence>
<dbReference type="Gene3D" id="1.20.120.1760">
    <property type="match status" value="1"/>
</dbReference>
<evidence type="ECO:0000256" key="1">
    <source>
        <dbReference type="ARBA" id="ARBA00004141"/>
    </source>
</evidence>
<evidence type="ECO:0000256" key="15">
    <source>
        <dbReference type="ARBA" id="ARBA00048586"/>
    </source>
</evidence>
<feature type="transmembrane region" description="Helical" evidence="19">
    <location>
        <begin position="7"/>
        <end position="24"/>
    </location>
</feature>
<dbReference type="RefSeq" id="WP_147852564.1">
    <property type="nucleotide sequence ID" value="NZ_VDUZ01000091.1"/>
</dbReference>
<comment type="pathway">
    <text evidence="2">Phospholipid metabolism; phosphatidylglycerol biosynthesis; phosphatidylglycerol from CDP-diacylglycerol: step 1/2.</text>
</comment>
<evidence type="ECO:0000256" key="12">
    <source>
        <dbReference type="ARBA" id="ARBA00023136"/>
    </source>
</evidence>
<keyword evidence="10 19" id="KW-1133">Transmembrane helix</keyword>
<keyword evidence="9 19" id="KW-0812">Transmembrane</keyword>
<keyword evidence="13" id="KW-0594">Phospholipid biosynthesis</keyword>
<dbReference type="PANTHER" id="PTHR14269:SF62">
    <property type="entry name" value="CDP-DIACYLGLYCEROL--GLYCEROL-3-PHOSPHATE 3-PHOSPHATIDYLTRANSFERASE 1, CHLOROPLASTIC"/>
    <property type="match status" value="1"/>
</dbReference>
<evidence type="ECO:0000256" key="13">
    <source>
        <dbReference type="ARBA" id="ARBA00023209"/>
    </source>
</evidence>
<dbReference type="GO" id="GO:0016020">
    <property type="term" value="C:membrane"/>
    <property type="evidence" value="ECO:0007669"/>
    <property type="project" value="UniProtKB-SubCell"/>
</dbReference>
<keyword evidence="7" id="KW-0444">Lipid biosynthesis</keyword>
<evidence type="ECO:0000256" key="18">
    <source>
        <dbReference type="SAM" id="MobiDB-lite"/>
    </source>
</evidence>
<gene>
    <name evidence="20" type="primary">pgsA</name>
    <name evidence="20" type="ORF">FHP25_39715</name>
</gene>
<dbReference type="InterPro" id="IPR050324">
    <property type="entry name" value="CDP-alcohol_PTase-I"/>
</dbReference>
<keyword evidence="11" id="KW-0443">Lipid metabolism</keyword>
<dbReference type="GO" id="GO:0008444">
    <property type="term" value="F:CDP-diacylglycerol-glycerol-3-phosphate 3-phosphatidyltransferase activity"/>
    <property type="evidence" value="ECO:0007669"/>
    <property type="project" value="UniProtKB-UniRule"/>
</dbReference>
<keyword evidence="21" id="KW-1185">Reference proteome</keyword>
<dbReference type="PIRSF" id="PIRSF000847">
    <property type="entry name" value="Phos_ph_gly_syn"/>
    <property type="match status" value="1"/>
</dbReference>
<protein>
    <recommendedName>
        <fullName evidence="6 16">CDP-diacylglycerol--glycerol-3-phosphate 3-phosphatidyltransferase</fullName>
        <ecNumber evidence="5 16">2.7.8.5</ecNumber>
    </recommendedName>
</protein>
<dbReference type="InterPro" id="IPR043130">
    <property type="entry name" value="CDP-OH_PTrfase_TM_dom"/>
</dbReference>
<keyword evidence="12 19" id="KW-0472">Membrane</keyword>
<comment type="subcellular location">
    <subcellularLocation>
        <location evidence="1">Membrane</location>
        <topology evidence="1">Multi-pass membrane protein</topology>
    </subcellularLocation>
</comment>
<dbReference type="Pfam" id="PF01066">
    <property type="entry name" value="CDP-OH_P_transf"/>
    <property type="match status" value="1"/>
</dbReference>
<evidence type="ECO:0000256" key="6">
    <source>
        <dbReference type="ARBA" id="ARBA00014944"/>
    </source>
</evidence>
<name>A0A5C8P773_9HYPH</name>
<evidence type="ECO:0000256" key="17">
    <source>
        <dbReference type="RuleBase" id="RU003750"/>
    </source>
</evidence>
<sequence>MLSLPNLLTLARIAAIPLVVASFWLDRGWAQWTAAALFFIASVTDYFDGWLARRWQQVSRLGRFLDPIADKLLVASVLLLLCAFETLRGVHVIPALIILCREIMVSGLREFLAELRVGLPVSSAAKWKTAIQMMALGVLLIGNAGPPWVMPLGLALLWFAAALTLWTGYDYLRAGLEHMIDDPAAVPPPRPVSDDGKRHADGRLS</sequence>
<evidence type="ECO:0000256" key="10">
    <source>
        <dbReference type="ARBA" id="ARBA00022989"/>
    </source>
</evidence>
<dbReference type="Proteomes" id="UP000321638">
    <property type="component" value="Unassembled WGS sequence"/>
</dbReference>
<evidence type="ECO:0000256" key="14">
    <source>
        <dbReference type="ARBA" id="ARBA00023264"/>
    </source>
</evidence>